<feature type="domain" description="Smf/DprA SLOG" evidence="2">
    <location>
        <begin position="111"/>
        <end position="322"/>
    </location>
</feature>
<dbReference type="PANTHER" id="PTHR43022:SF1">
    <property type="entry name" value="PROTEIN SMF"/>
    <property type="match status" value="1"/>
</dbReference>
<protein>
    <submittedName>
        <fullName evidence="4">DNA-processing protein DprA</fullName>
    </submittedName>
</protein>
<dbReference type="RefSeq" id="WP_396640023.1">
    <property type="nucleotide sequence ID" value="NZ_JBIQWL010000002.1"/>
</dbReference>
<dbReference type="InterPro" id="IPR057666">
    <property type="entry name" value="DrpA_SLOG"/>
</dbReference>
<evidence type="ECO:0000259" key="2">
    <source>
        <dbReference type="Pfam" id="PF02481"/>
    </source>
</evidence>
<dbReference type="InterPro" id="IPR041614">
    <property type="entry name" value="DprA_WH"/>
</dbReference>
<dbReference type="InterPro" id="IPR003488">
    <property type="entry name" value="DprA"/>
</dbReference>
<dbReference type="PANTHER" id="PTHR43022">
    <property type="entry name" value="PROTEIN SMF"/>
    <property type="match status" value="1"/>
</dbReference>
<accession>A0ABW7Q5Z6</accession>
<dbReference type="EMBL" id="JBIQWL010000002">
    <property type="protein sequence ID" value="MFH8250081.1"/>
    <property type="molecule type" value="Genomic_DNA"/>
</dbReference>
<name>A0ABW7Q5Z6_9MICO</name>
<proteinExistence type="inferred from homology"/>
<dbReference type="Gene3D" id="3.40.50.450">
    <property type="match status" value="1"/>
</dbReference>
<dbReference type="NCBIfam" id="TIGR00732">
    <property type="entry name" value="dprA"/>
    <property type="match status" value="1"/>
</dbReference>
<feature type="domain" description="DprA winged helix" evidence="3">
    <location>
        <begin position="334"/>
        <end position="381"/>
    </location>
</feature>
<evidence type="ECO:0000259" key="3">
    <source>
        <dbReference type="Pfam" id="PF17782"/>
    </source>
</evidence>
<reference evidence="4 5" key="1">
    <citation type="submission" date="2024-09" db="EMBL/GenBank/DDBJ databases">
        <authorList>
            <person name="Pan X."/>
        </authorList>
    </citation>
    <scope>NUCLEOTIDE SEQUENCE [LARGE SCALE GENOMIC DNA]</scope>
    <source>
        <strain evidence="4 5">B2969</strain>
    </source>
</reference>
<dbReference type="Pfam" id="PF17782">
    <property type="entry name" value="WHD_DprA"/>
    <property type="match status" value="1"/>
</dbReference>
<dbReference type="SUPFAM" id="SSF102405">
    <property type="entry name" value="MCP/YpsA-like"/>
    <property type="match status" value="1"/>
</dbReference>
<dbReference type="Proteomes" id="UP001610861">
    <property type="component" value="Unassembled WGS sequence"/>
</dbReference>
<dbReference type="Pfam" id="PF02481">
    <property type="entry name" value="DNA_processg_A"/>
    <property type="match status" value="1"/>
</dbReference>
<evidence type="ECO:0000313" key="5">
    <source>
        <dbReference type="Proteomes" id="UP001610861"/>
    </source>
</evidence>
<gene>
    <name evidence="4" type="primary">dprA</name>
    <name evidence="4" type="ORF">ACH3VR_06930</name>
</gene>
<comment type="caution">
    <text evidence="4">The sequence shown here is derived from an EMBL/GenBank/DDBJ whole genome shotgun (WGS) entry which is preliminary data.</text>
</comment>
<sequence length="400" mass="41939">MTGSIAFTTEMSDLLAAVAPAAAADPDARREREARVVWSHLVEPGDSVAGRLVAALGAEGALEAAVGRSRVDLGDVSLEEVEEGRRRWMPRLRRQAVHDALATAERAGIRLVVPGDAEWPSRVSDLDAHAPLALWVRGEAALLARPQPSVAIVGARAATSYGDHVAMELAADLGGSGIPIVSGAAYGIDGAAHRAALAVDAPTVALLASGADRPYPAGHADLLERIARNGAVVAESPCGAAPTKWRFLQRNRLIAALSDATVVVEAGWRSGSLNTAHHALDLGRAVGAVPGAITSAASAGCHRLLRESGAVCVTNADEVRELLDLGGLCTFGGPDDDPDPLTDDTTRVRDALSTRSWREVDDIARRAGMAPQHVEAILGLMLIMRDAEQSRLGWRRSRTT</sequence>
<comment type="similarity">
    <text evidence="1">Belongs to the DprA/Smf family.</text>
</comment>
<keyword evidence="5" id="KW-1185">Reference proteome</keyword>
<organism evidence="4 5">
    <name type="scientific">Microbacterium alkaliflavum</name>
    <dbReference type="NCBI Taxonomy" id="3248839"/>
    <lineage>
        <taxon>Bacteria</taxon>
        <taxon>Bacillati</taxon>
        <taxon>Actinomycetota</taxon>
        <taxon>Actinomycetes</taxon>
        <taxon>Micrococcales</taxon>
        <taxon>Microbacteriaceae</taxon>
        <taxon>Microbacterium</taxon>
    </lineage>
</organism>
<evidence type="ECO:0000313" key="4">
    <source>
        <dbReference type="EMBL" id="MFH8250081.1"/>
    </source>
</evidence>
<evidence type="ECO:0000256" key="1">
    <source>
        <dbReference type="ARBA" id="ARBA00006525"/>
    </source>
</evidence>